<evidence type="ECO:0000259" key="2">
    <source>
        <dbReference type="Pfam" id="PF00135"/>
    </source>
</evidence>
<keyword evidence="1" id="KW-0325">Glycoprotein</keyword>
<dbReference type="Pfam" id="PF00135">
    <property type="entry name" value="COesterase"/>
    <property type="match status" value="1"/>
</dbReference>
<organism evidence="3 4">
    <name type="scientific">Apolygus lucorum</name>
    <name type="common">Small green plant bug</name>
    <name type="synonym">Lygocoris lucorum</name>
    <dbReference type="NCBI Taxonomy" id="248454"/>
    <lineage>
        <taxon>Eukaryota</taxon>
        <taxon>Metazoa</taxon>
        <taxon>Ecdysozoa</taxon>
        <taxon>Arthropoda</taxon>
        <taxon>Hexapoda</taxon>
        <taxon>Insecta</taxon>
        <taxon>Pterygota</taxon>
        <taxon>Neoptera</taxon>
        <taxon>Paraneoptera</taxon>
        <taxon>Hemiptera</taxon>
        <taxon>Heteroptera</taxon>
        <taxon>Panheteroptera</taxon>
        <taxon>Cimicomorpha</taxon>
        <taxon>Miridae</taxon>
        <taxon>Mirini</taxon>
        <taxon>Apolygus</taxon>
    </lineage>
</organism>
<dbReference type="Proteomes" id="UP000466442">
    <property type="component" value="Linkage Group LG16"/>
</dbReference>
<keyword evidence="4" id="KW-1185">Reference proteome</keyword>
<evidence type="ECO:0000313" key="4">
    <source>
        <dbReference type="Proteomes" id="UP000466442"/>
    </source>
</evidence>
<dbReference type="OrthoDB" id="8174896at2759"/>
<proteinExistence type="predicted"/>
<dbReference type="Gene3D" id="3.40.50.1820">
    <property type="entry name" value="alpha/beta hydrolase"/>
    <property type="match status" value="1"/>
</dbReference>
<comment type="caution">
    <text evidence="3">The sequence shown here is derived from an EMBL/GenBank/DDBJ whole genome shotgun (WGS) entry which is preliminary data.</text>
</comment>
<dbReference type="InterPro" id="IPR029058">
    <property type="entry name" value="AB_hydrolase_fold"/>
</dbReference>
<reference evidence="3" key="1">
    <citation type="journal article" date="2021" name="Mol. Ecol. Resour.">
        <title>Apolygus lucorum genome provides insights into omnivorousness and mesophyll feeding.</title>
        <authorList>
            <person name="Liu Y."/>
            <person name="Liu H."/>
            <person name="Wang H."/>
            <person name="Huang T."/>
            <person name="Liu B."/>
            <person name="Yang B."/>
            <person name="Yin L."/>
            <person name="Li B."/>
            <person name="Zhang Y."/>
            <person name="Zhang S."/>
            <person name="Jiang F."/>
            <person name="Zhang X."/>
            <person name="Ren Y."/>
            <person name="Wang B."/>
            <person name="Wang S."/>
            <person name="Lu Y."/>
            <person name="Wu K."/>
            <person name="Fan W."/>
            <person name="Wang G."/>
        </authorList>
    </citation>
    <scope>NUCLEOTIDE SEQUENCE</scope>
    <source>
        <strain evidence="3">12Hb</strain>
    </source>
</reference>
<feature type="domain" description="Carboxylesterase type B" evidence="2">
    <location>
        <begin position="15"/>
        <end position="136"/>
    </location>
</feature>
<evidence type="ECO:0000256" key="1">
    <source>
        <dbReference type="ARBA" id="ARBA00023180"/>
    </source>
</evidence>
<protein>
    <recommendedName>
        <fullName evidence="2">Carboxylesterase type B domain-containing protein</fullName>
    </recommendedName>
</protein>
<accession>A0A8S9WT59</accession>
<dbReference type="AlphaFoldDB" id="A0A8S9WT59"/>
<name>A0A8S9WT59_APOLU</name>
<sequence length="163" mass="18767">MEMSKSLLNFTVDYSVLHADDGFIYPFLYNIEKQKNNGPTWAYRFEYKGEICRTDPITGICEDGVAAHASHINSYFNMRSRHPSVSPIETPADKAVSKRLIKYLVNFAYYDNPTPPGSNFIWEQYKGNDIMRLTKKGDFMADADYVSKLKTVLDLWSNVIGWE</sequence>
<dbReference type="SUPFAM" id="SSF53474">
    <property type="entry name" value="alpha/beta-Hydrolases"/>
    <property type="match status" value="1"/>
</dbReference>
<dbReference type="EMBL" id="WIXP02000016">
    <property type="protein sequence ID" value="KAF6198585.1"/>
    <property type="molecule type" value="Genomic_DNA"/>
</dbReference>
<gene>
    <name evidence="3" type="ORF">GE061_008333</name>
</gene>
<dbReference type="InterPro" id="IPR002018">
    <property type="entry name" value="CarbesteraseB"/>
</dbReference>
<evidence type="ECO:0000313" key="3">
    <source>
        <dbReference type="EMBL" id="KAF6198585.1"/>
    </source>
</evidence>